<proteinExistence type="predicted"/>
<evidence type="ECO:0000259" key="11">
    <source>
        <dbReference type="PROSITE" id="PS51198"/>
    </source>
</evidence>
<dbReference type="RefSeq" id="WP_114451747.1">
    <property type="nucleotide sequence ID" value="NZ_QPJC01000002.1"/>
</dbReference>
<dbReference type="InterPro" id="IPR027417">
    <property type="entry name" value="P-loop_NTPase"/>
</dbReference>
<evidence type="ECO:0000256" key="1">
    <source>
        <dbReference type="ARBA" id="ARBA00022741"/>
    </source>
</evidence>
<reference evidence="12 13" key="1">
    <citation type="submission" date="2018-07" db="EMBL/GenBank/DDBJ databases">
        <title>Genomic Encyclopedia of Type Strains, Phase III (KMG-III): the genomes of soil and plant-associated and newly described type strains.</title>
        <authorList>
            <person name="Whitman W."/>
        </authorList>
    </citation>
    <scope>NUCLEOTIDE SEQUENCE [LARGE SCALE GENOMIC DNA]</scope>
    <source>
        <strain evidence="12 13">CECT 8575</strain>
    </source>
</reference>
<evidence type="ECO:0000256" key="8">
    <source>
        <dbReference type="ARBA" id="ARBA00048988"/>
    </source>
</evidence>
<keyword evidence="4 9" id="KW-0067">ATP-binding</keyword>
<dbReference type="GO" id="GO:0033202">
    <property type="term" value="C:DNA helicase complex"/>
    <property type="evidence" value="ECO:0007669"/>
    <property type="project" value="TreeGrafter"/>
</dbReference>
<dbReference type="Gene3D" id="3.40.50.300">
    <property type="entry name" value="P-loop containing nucleotide triphosphate hydrolases"/>
    <property type="match status" value="2"/>
</dbReference>
<dbReference type="EC" id="5.6.2.4" evidence="7"/>
<dbReference type="EMBL" id="QPJC01000002">
    <property type="protein sequence ID" value="RCW45886.1"/>
    <property type="molecule type" value="Genomic_DNA"/>
</dbReference>
<keyword evidence="3 9" id="KW-0347">Helicase</keyword>
<dbReference type="AlphaFoldDB" id="A0A368VUW4"/>
<dbReference type="Pfam" id="PF13361">
    <property type="entry name" value="UvrD_C"/>
    <property type="match status" value="1"/>
</dbReference>
<keyword evidence="13" id="KW-1185">Reference proteome</keyword>
<dbReference type="OrthoDB" id="3196525at2"/>
<comment type="catalytic activity">
    <reaction evidence="6">
        <text>Couples ATP hydrolysis with the unwinding of duplex DNA by translocating in the 3'-5' direction.</text>
        <dbReference type="EC" id="5.6.2.4"/>
    </reaction>
</comment>
<accession>A0A368VUW4</accession>
<evidence type="ECO:0000256" key="9">
    <source>
        <dbReference type="PROSITE-ProRule" id="PRU00560"/>
    </source>
</evidence>
<evidence type="ECO:0000256" key="2">
    <source>
        <dbReference type="ARBA" id="ARBA00022801"/>
    </source>
</evidence>
<dbReference type="InterPro" id="IPR014017">
    <property type="entry name" value="DNA_helicase_UvrD-like_C"/>
</dbReference>
<feature type="binding site" evidence="9">
    <location>
        <begin position="267"/>
        <end position="274"/>
    </location>
    <ligand>
        <name>ATP</name>
        <dbReference type="ChEBI" id="CHEBI:30616"/>
    </ligand>
</feature>
<keyword evidence="1 9" id="KW-0547">Nucleotide-binding</keyword>
<evidence type="ECO:0000256" key="6">
    <source>
        <dbReference type="ARBA" id="ARBA00034617"/>
    </source>
</evidence>
<keyword evidence="2 9" id="KW-0378">Hydrolase</keyword>
<dbReference type="GO" id="GO:0005524">
    <property type="term" value="F:ATP binding"/>
    <property type="evidence" value="ECO:0007669"/>
    <property type="project" value="UniProtKB-UniRule"/>
</dbReference>
<feature type="region of interest" description="Disordered" evidence="10">
    <location>
        <begin position="560"/>
        <end position="583"/>
    </location>
</feature>
<dbReference type="Pfam" id="PF00580">
    <property type="entry name" value="UvrD-helicase"/>
    <property type="match status" value="1"/>
</dbReference>
<evidence type="ECO:0000313" key="13">
    <source>
        <dbReference type="Proteomes" id="UP000253495"/>
    </source>
</evidence>
<comment type="caution">
    <text evidence="12">The sequence shown here is derived from an EMBL/GenBank/DDBJ whole genome shotgun (WGS) entry which is preliminary data.</text>
</comment>
<name>A0A368VUW4_9ACTN</name>
<dbReference type="InterPro" id="IPR014016">
    <property type="entry name" value="UvrD-like_ATP-bd"/>
</dbReference>
<evidence type="ECO:0000256" key="5">
    <source>
        <dbReference type="ARBA" id="ARBA00023235"/>
    </source>
</evidence>
<gene>
    <name evidence="12" type="ORF">DFQ14_102187</name>
</gene>
<evidence type="ECO:0000256" key="7">
    <source>
        <dbReference type="ARBA" id="ARBA00034808"/>
    </source>
</evidence>
<evidence type="ECO:0000256" key="3">
    <source>
        <dbReference type="ARBA" id="ARBA00022806"/>
    </source>
</evidence>
<dbReference type="PANTHER" id="PTHR11070">
    <property type="entry name" value="UVRD / RECB / PCRA DNA HELICASE FAMILY MEMBER"/>
    <property type="match status" value="1"/>
</dbReference>
<protein>
    <recommendedName>
        <fullName evidence="7">DNA 3'-5' helicase</fullName>
        <ecNumber evidence="7">5.6.2.4</ecNumber>
    </recommendedName>
</protein>
<organism evidence="12 13">
    <name type="scientific">Halopolyspora algeriensis</name>
    <dbReference type="NCBI Taxonomy" id="1500506"/>
    <lineage>
        <taxon>Bacteria</taxon>
        <taxon>Bacillati</taxon>
        <taxon>Actinomycetota</taxon>
        <taxon>Actinomycetes</taxon>
        <taxon>Actinomycetes incertae sedis</taxon>
        <taxon>Halopolyspora</taxon>
    </lineage>
</organism>
<dbReference type="GO" id="GO:0003677">
    <property type="term" value="F:DNA binding"/>
    <property type="evidence" value="ECO:0007669"/>
    <property type="project" value="InterPro"/>
</dbReference>
<sequence>MSVRVVMSDLFSGSYSDLDGNVKNRVLDFVVKLQERPDMPGLDVKTPTGVSDSRIKTARVNDFWRAVLIELPESSGYVLVAVKPHDDAYTFAGRLRFGVNEVTGALEVVDQASLNEAITRVETTDTAAESPAPILKGLRARDLRPFGIDEEVAERLVAITDENQLLTVAEELPGLQANAVLDLAAGHDADTVWTNLVAEQERDIDTSDVMRALDRPLSRLTFTDGRDAEELRAVLEGSFKAWRVWLHPLQRKLAYHDGWRGPYRVTGGAGTGKTVTAIHRARHLAKRLEQQGDDSKVLFTTFTKNLAQNIESQLKELAGPDILKRVDVLNIDALAQRILTTGKDSGARPRPRGDSDSPITEAWNTARAHAAEHWDIDFLQAEWSEVVLAQGIEKRSTYLRASRSGRGKRVSRPQRADLWSVFERFTQLLTAQELMTFTQVAAQAASVAGQLALGGDDIHDSSSRRLELPRYRHAIIDEAQDLHPAHWRLVRALIPDGNDDLFIVGDAHQRIYGKQVVLSRLGIETRGRSRRLTVNYRTSRQILNWSLRVAYGQSVDDLDGQGESLAGARSEFDGPEPEPCGFDSSADEKSALLDKLRAWSEADIPWSQMAVVARTRSLVGELSEAVSDSGIPVATVEAGTDENTLGEQVRVMTMHRAKGLEYRAVALVGVGSKELPPRTVRQLEGEESEAARARERNLLYVCGSRAREQLYVSWVGEPSELISGV</sequence>
<dbReference type="PROSITE" id="PS51198">
    <property type="entry name" value="UVRD_HELICASE_ATP_BIND"/>
    <property type="match status" value="1"/>
</dbReference>
<dbReference type="GO" id="GO:0005829">
    <property type="term" value="C:cytosol"/>
    <property type="evidence" value="ECO:0007669"/>
    <property type="project" value="TreeGrafter"/>
</dbReference>
<dbReference type="GO" id="GO:0016887">
    <property type="term" value="F:ATP hydrolysis activity"/>
    <property type="evidence" value="ECO:0007669"/>
    <property type="project" value="RHEA"/>
</dbReference>
<evidence type="ECO:0000313" key="12">
    <source>
        <dbReference type="EMBL" id="RCW45886.1"/>
    </source>
</evidence>
<comment type="catalytic activity">
    <reaction evidence="8">
        <text>ATP + H2O = ADP + phosphate + H(+)</text>
        <dbReference type="Rhea" id="RHEA:13065"/>
        <dbReference type="ChEBI" id="CHEBI:15377"/>
        <dbReference type="ChEBI" id="CHEBI:15378"/>
        <dbReference type="ChEBI" id="CHEBI:30616"/>
        <dbReference type="ChEBI" id="CHEBI:43474"/>
        <dbReference type="ChEBI" id="CHEBI:456216"/>
        <dbReference type="EC" id="5.6.2.4"/>
    </reaction>
</comment>
<dbReference type="InterPro" id="IPR000212">
    <property type="entry name" value="DNA_helicase_UvrD/REP"/>
</dbReference>
<evidence type="ECO:0000256" key="10">
    <source>
        <dbReference type="SAM" id="MobiDB-lite"/>
    </source>
</evidence>
<keyword evidence="5" id="KW-0413">Isomerase</keyword>
<dbReference type="PANTHER" id="PTHR11070:SF45">
    <property type="entry name" value="DNA 3'-5' HELICASE"/>
    <property type="match status" value="1"/>
</dbReference>
<dbReference type="GO" id="GO:0043138">
    <property type="term" value="F:3'-5' DNA helicase activity"/>
    <property type="evidence" value="ECO:0007669"/>
    <property type="project" value="UniProtKB-EC"/>
</dbReference>
<feature type="domain" description="UvrD-like helicase ATP-binding" evidence="11">
    <location>
        <begin position="246"/>
        <end position="550"/>
    </location>
</feature>
<dbReference type="Proteomes" id="UP000253495">
    <property type="component" value="Unassembled WGS sequence"/>
</dbReference>
<evidence type="ECO:0000256" key="4">
    <source>
        <dbReference type="ARBA" id="ARBA00022840"/>
    </source>
</evidence>
<dbReference type="GO" id="GO:0000725">
    <property type="term" value="P:recombinational repair"/>
    <property type="evidence" value="ECO:0007669"/>
    <property type="project" value="TreeGrafter"/>
</dbReference>
<dbReference type="SUPFAM" id="SSF52540">
    <property type="entry name" value="P-loop containing nucleoside triphosphate hydrolases"/>
    <property type="match status" value="1"/>
</dbReference>